<dbReference type="CDD" id="cd00586">
    <property type="entry name" value="4HBT"/>
    <property type="match status" value="1"/>
</dbReference>
<protein>
    <submittedName>
        <fullName evidence="1">Thioeseterase</fullName>
    </submittedName>
</protein>
<dbReference type="InterPro" id="IPR029069">
    <property type="entry name" value="HotDog_dom_sf"/>
</dbReference>
<dbReference type="RefSeq" id="WP_099591308.1">
    <property type="nucleotide sequence ID" value="NZ_MDGM01000003.1"/>
</dbReference>
<keyword evidence="2" id="KW-1185">Reference proteome</keyword>
<dbReference type="PANTHER" id="PTHR12475:SF4">
    <property type="entry name" value="PROTEIN THEM6"/>
    <property type="match status" value="1"/>
</dbReference>
<dbReference type="AlphaFoldDB" id="A0A2G5KCX9"/>
<dbReference type="SUPFAM" id="SSF54637">
    <property type="entry name" value="Thioesterase/thiol ester dehydrase-isomerase"/>
    <property type="match status" value="1"/>
</dbReference>
<dbReference type="InterPro" id="IPR051490">
    <property type="entry name" value="THEM6_lcsJ_thioesterase"/>
</dbReference>
<organism evidence="1 2">
    <name type="scientific">Paramylibacter kogurei</name>
    <dbReference type="NCBI Taxonomy" id="1889778"/>
    <lineage>
        <taxon>Bacteria</taxon>
        <taxon>Pseudomonadati</taxon>
        <taxon>Pseudomonadota</taxon>
        <taxon>Alphaproteobacteria</taxon>
        <taxon>Rhodobacterales</taxon>
        <taxon>Paracoccaceae</taxon>
        <taxon>Paramylibacter</taxon>
    </lineage>
</organism>
<sequence length="176" mass="20831">MYPFIRFTKVMALASFQKPLAIDDVHVSKHICWPWDLDIWMEMNNGITLSLYDLGRIPFAKRTGLVKALRKNKWALAIAGTSIRYRRRVHMFQRYEMRTRVIGRDDRFIYLQQSMWRGGEATSSALYRSALTDKNGIVPTQKLADYFDRSDWNPPLPGWVRNWIEAESTRIWPPEY</sequence>
<comment type="caution">
    <text evidence="1">The sequence shown here is derived from an EMBL/GenBank/DDBJ whole genome shotgun (WGS) entry which is preliminary data.</text>
</comment>
<gene>
    <name evidence="1" type="ORF">BFP76_11265</name>
</gene>
<proteinExistence type="predicted"/>
<name>A0A2G5KCX9_9RHOB</name>
<dbReference type="PANTHER" id="PTHR12475">
    <property type="match status" value="1"/>
</dbReference>
<reference evidence="1 2" key="1">
    <citation type="submission" date="2016-08" db="EMBL/GenBank/DDBJ databases">
        <title>Draft genome of Amylibacter sp. strain 4G11.</title>
        <authorList>
            <person name="Wong S.-K."/>
            <person name="Hamasaki K."/>
            <person name="Yoshizawa S."/>
        </authorList>
    </citation>
    <scope>NUCLEOTIDE SEQUENCE [LARGE SCALE GENOMIC DNA]</scope>
    <source>
        <strain evidence="1 2">4G11</strain>
    </source>
</reference>
<evidence type="ECO:0000313" key="2">
    <source>
        <dbReference type="Proteomes" id="UP000231516"/>
    </source>
</evidence>
<dbReference type="Proteomes" id="UP000231516">
    <property type="component" value="Unassembled WGS sequence"/>
</dbReference>
<accession>A0A2G5KCX9</accession>
<dbReference type="Pfam" id="PF13279">
    <property type="entry name" value="4HBT_2"/>
    <property type="match status" value="1"/>
</dbReference>
<dbReference type="Gene3D" id="3.10.129.10">
    <property type="entry name" value="Hotdog Thioesterase"/>
    <property type="match status" value="1"/>
</dbReference>
<dbReference type="OrthoDB" id="3727779at2"/>
<evidence type="ECO:0000313" key="1">
    <source>
        <dbReference type="EMBL" id="PIB26484.1"/>
    </source>
</evidence>
<dbReference type="EMBL" id="MDGM01000003">
    <property type="protein sequence ID" value="PIB26484.1"/>
    <property type="molecule type" value="Genomic_DNA"/>
</dbReference>